<comment type="caution">
    <text evidence="1">The sequence shown here is derived from an EMBL/GenBank/DDBJ whole genome shotgun (WGS) entry which is preliminary data.</text>
</comment>
<dbReference type="AlphaFoldDB" id="A0A6G0XBY5"/>
<dbReference type="Proteomes" id="UP000481153">
    <property type="component" value="Unassembled WGS sequence"/>
</dbReference>
<organism evidence="1 2">
    <name type="scientific">Aphanomyces euteiches</name>
    <dbReference type="NCBI Taxonomy" id="100861"/>
    <lineage>
        <taxon>Eukaryota</taxon>
        <taxon>Sar</taxon>
        <taxon>Stramenopiles</taxon>
        <taxon>Oomycota</taxon>
        <taxon>Saprolegniomycetes</taxon>
        <taxon>Saprolegniales</taxon>
        <taxon>Verrucalvaceae</taxon>
        <taxon>Aphanomyces</taxon>
    </lineage>
</organism>
<dbReference type="InterPro" id="IPR002110">
    <property type="entry name" value="Ankyrin_rpt"/>
</dbReference>
<protein>
    <submittedName>
        <fullName evidence="1">Uncharacterized protein</fullName>
    </submittedName>
</protein>
<dbReference type="VEuPathDB" id="FungiDB:AeMF1_012854"/>
<dbReference type="SUPFAM" id="SSF48403">
    <property type="entry name" value="Ankyrin repeat"/>
    <property type="match status" value="1"/>
</dbReference>
<dbReference type="Pfam" id="PF12796">
    <property type="entry name" value="Ank_2"/>
    <property type="match status" value="1"/>
</dbReference>
<name>A0A6G0XBY5_9STRA</name>
<keyword evidence="2" id="KW-1185">Reference proteome</keyword>
<evidence type="ECO:0000313" key="1">
    <source>
        <dbReference type="EMBL" id="KAF0737475.1"/>
    </source>
</evidence>
<dbReference type="EMBL" id="VJMJ01000084">
    <property type="protein sequence ID" value="KAF0737475.1"/>
    <property type="molecule type" value="Genomic_DNA"/>
</dbReference>
<accession>A0A6G0XBY5</accession>
<dbReference type="InterPro" id="IPR052050">
    <property type="entry name" value="SecEffector_AnkRepeat"/>
</dbReference>
<evidence type="ECO:0000313" key="2">
    <source>
        <dbReference type="Proteomes" id="UP000481153"/>
    </source>
</evidence>
<dbReference type="InterPro" id="IPR036770">
    <property type="entry name" value="Ankyrin_rpt-contain_sf"/>
</dbReference>
<sequence length="126" mass="13749">MEGVLLVHAATTGNLPLFQRGFQHPEKWLCGIANQVQYHLSTSTVCLVWLDLAAWSGHVNIIAFIASQQLIDDPFDDESCLDGAAAHGHVEVVQYLLDRGCQSTSALVLAAANGHLHVVNILRTRH</sequence>
<reference evidence="1 2" key="1">
    <citation type="submission" date="2019-07" db="EMBL/GenBank/DDBJ databases">
        <title>Genomics analysis of Aphanomyces spp. identifies a new class of oomycete effector associated with host adaptation.</title>
        <authorList>
            <person name="Gaulin E."/>
        </authorList>
    </citation>
    <scope>NUCLEOTIDE SEQUENCE [LARGE SCALE GENOMIC DNA]</scope>
    <source>
        <strain evidence="1 2">ATCC 201684</strain>
    </source>
</reference>
<dbReference type="PANTHER" id="PTHR46586">
    <property type="entry name" value="ANKYRIN REPEAT-CONTAINING PROTEIN"/>
    <property type="match status" value="1"/>
</dbReference>
<dbReference type="Gene3D" id="1.25.40.20">
    <property type="entry name" value="Ankyrin repeat-containing domain"/>
    <property type="match status" value="1"/>
</dbReference>
<gene>
    <name evidence="1" type="ORF">Ae201684_006635</name>
</gene>
<dbReference type="PANTHER" id="PTHR46586:SF3">
    <property type="entry name" value="ANKYRIN REPEAT-CONTAINING PROTEIN"/>
    <property type="match status" value="1"/>
</dbReference>
<proteinExistence type="predicted"/>